<gene>
    <name evidence="1" type="ORF">E5331_00655</name>
</gene>
<sequence length="113" mass="12593">MTIRAYISDKLKAYGISEAQLIDLSITTGLDLDADVMAIEPSVVGVALTKTLEECILAPRLSNVSESGFSMSWNYESVGKYYLWLCRKWGITPNEDILDLLGISSIIDRTDNW</sequence>
<evidence type="ECO:0000313" key="1">
    <source>
        <dbReference type="EMBL" id="TGY80922.1"/>
    </source>
</evidence>
<dbReference type="Proteomes" id="UP000306319">
    <property type="component" value="Unassembled WGS sequence"/>
</dbReference>
<organism evidence="1 2">
    <name type="scientific">Lepagella muris</name>
    <dbReference type="NCBI Taxonomy" id="3032870"/>
    <lineage>
        <taxon>Bacteria</taxon>
        <taxon>Pseudomonadati</taxon>
        <taxon>Bacteroidota</taxon>
        <taxon>Bacteroidia</taxon>
        <taxon>Bacteroidales</taxon>
        <taxon>Muribaculaceae</taxon>
        <taxon>Lepagella</taxon>
    </lineage>
</organism>
<reference evidence="1" key="1">
    <citation type="submission" date="2019-04" db="EMBL/GenBank/DDBJ databases">
        <title>Microbes associate with the intestines of laboratory mice.</title>
        <authorList>
            <person name="Navarre W."/>
            <person name="Wong E."/>
            <person name="Huang K."/>
            <person name="Tropini C."/>
            <person name="Ng K."/>
            <person name="Yu B."/>
        </authorList>
    </citation>
    <scope>NUCLEOTIDE SEQUENCE</scope>
    <source>
        <strain evidence="1">NM04_E33</strain>
    </source>
</reference>
<dbReference type="EMBL" id="SRYB01000001">
    <property type="protein sequence ID" value="TGY80922.1"/>
    <property type="molecule type" value="Genomic_DNA"/>
</dbReference>
<accession>A0AC61RJV1</accession>
<comment type="caution">
    <text evidence="1">The sequence shown here is derived from an EMBL/GenBank/DDBJ whole genome shotgun (WGS) entry which is preliminary data.</text>
</comment>
<proteinExistence type="predicted"/>
<protein>
    <submittedName>
        <fullName evidence="1">Uncharacterized protein</fullName>
    </submittedName>
</protein>
<evidence type="ECO:0000313" key="2">
    <source>
        <dbReference type="Proteomes" id="UP000306319"/>
    </source>
</evidence>
<keyword evidence="2" id="KW-1185">Reference proteome</keyword>
<name>A0AC61RJV1_9BACT</name>